<feature type="transmembrane region" description="Helical" evidence="1">
    <location>
        <begin position="20"/>
        <end position="36"/>
    </location>
</feature>
<gene>
    <name evidence="2" type="ORF">DX116_10645</name>
</gene>
<evidence type="ECO:0000256" key="1">
    <source>
        <dbReference type="SAM" id="Phobius"/>
    </source>
</evidence>
<keyword evidence="1" id="KW-1133">Transmembrane helix</keyword>
<organism evidence="2 3">
    <name type="scientific">Aeromicrobium endophyticum</name>
    <dbReference type="NCBI Taxonomy" id="2292704"/>
    <lineage>
        <taxon>Bacteria</taxon>
        <taxon>Bacillati</taxon>
        <taxon>Actinomycetota</taxon>
        <taxon>Actinomycetes</taxon>
        <taxon>Propionibacteriales</taxon>
        <taxon>Nocardioidaceae</taxon>
        <taxon>Aeromicrobium</taxon>
    </lineage>
</organism>
<sequence length="148" mass="15284">MALRDRATTAPLRRLLGRRTTWAAAAAAVALPFFVHGRGIELVPFALALVAGWLVAMSFVDVTSRARSPWRGAVLHAVVTAAGTAALVWSIGPGADGLRGLSEPLRGAVLLPQVAGLTGVCWGWLGLLARGLAALPSAGSRPSRASED</sequence>
<keyword evidence="1" id="KW-0472">Membrane</keyword>
<proteinExistence type="predicted"/>
<feature type="transmembrane region" description="Helical" evidence="1">
    <location>
        <begin position="42"/>
        <end position="60"/>
    </location>
</feature>
<comment type="caution">
    <text evidence="2">The sequence shown here is derived from an EMBL/GenBank/DDBJ whole genome shotgun (WGS) entry which is preliminary data.</text>
</comment>
<accession>A0A371P2T2</accession>
<feature type="transmembrane region" description="Helical" evidence="1">
    <location>
        <begin position="72"/>
        <end position="91"/>
    </location>
</feature>
<feature type="transmembrane region" description="Helical" evidence="1">
    <location>
        <begin position="111"/>
        <end position="135"/>
    </location>
</feature>
<evidence type="ECO:0000313" key="2">
    <source>
        <dbReference type="EMBL" id="REK69656.1"/>
    </source>
</evidence>
<keyword evidence="3" id="KW-1185">Reference proteome</keyword>
<name>A0A371P2T2_9ACTN</name>
<dbReference type="RefSeq" id="WP_119704256.1">
    <property type="nucleotide sequence ID" value="NZ_JBHSOI010000002.1"/>
</dbReference>
<dbReference type="Proteomes" id="UP000265581">
    <property type="component" value="Unassembled WGS sequence"/>
</dbReference>
<protein>
    <submittedName>
        <fullName evidence="2">Uncharacterized protein</fullName>
    </submittedName>
</protein>
<reference evidence="2 3" key="1">
    <citation type="submission" date="2018-08" db="EMBL/GenBank/DDBJ databases">
        <title>Aeromicrobium sp. M2KJ-4, whole genome shotgun sequence.</title>
        <authorList>
            <person name="Tuo L."/>
        </authorList>
    </citation>
    <scope>NUCLEOTIDE SEQUENCE [LARGE SCALE GENOMIC DNA]</scope>
    <source>
        <strain evidence="2 3">M2KJ-4</strain>
    </source>
</reference>
<dbReference type="EMBL" id="QUBR01000002">
    <property type="protein sequence ID" value="REK69656.1"/>
    <property type="molecule type" value="Genomic_DNA"/>
</dbReference>
<evidence type="ECO:0000313" key="3">
    <source>
        <dbReference type="Proteomes" id="UP000265581"/>
    </source>
</evidence>
<keyword evidence="1" id="KW-0812">Transmembrane</keyword>
<dbReference type="OrthoDB" id="5003028at2"/>
<dbReference type="AlphaFoldDB" id="A0A371P2T2"/>